<dbReference type="KEGG" id="cdrk:B9W14_20275"/>
<name>A0A2U8DXF2_9CLOT</name>
<accession>A0A2U8DXF2</accession>
<evidence type="ECO:0000313" key="1">
    <source>
        <dbReference type="EMBL" id="AWI06732.1"/>
    </source>
</evidence>
<gene>
    <name evidence="1" type="ORF">B9W14_20275</name>
</gene>
<reference evidence="2" key="1">
    <citation type="submission" date="2017-04" db="EMBL/GenBank/DDBJ databases">
        <authorList>
            <person name="Song Y."/>
            <person name="Cho B.-K."/>
        </authorList>
    </citation>
    <scope>NUCLEOTIDE SEQUENCE [LARGE SCALE GENOMIC DNA]</scope>
    <source>
        <strain evidence="2">SL1</strain>
    </source>
</reference>
<proteinExistence type="predicted"/>
<dbReference type="RefSeq" id="WP_032077337.1">
    <property type="nucleotide sequence ID" value="NZ_CP020953.1"/>
</dbReference>
<protein>
    <submittedName>
        <fullName evidence="1">Uncharacterized protein</fullName>
    </submittedName>
</protein>
<dbReference type="EMBL" id="CP020953">
    <property type="protein sequence ID" value="AWI06732.1"/>
    <property type="molecule type" value="Genomic_DNA"/>
</dbReference>
<organism evidence="1 2">
    <name type="scientific">Clostridium drakei</name>
    <dbReference type="NCBI Taxonomy" id="332101"/>
    <lineage>
        <taxon>Bacteria</taxon>
        <taxon>Bacillati</taxon>
        <taxon>Bacillota</taxon>
        <taxon>Clostridia</taxon>
        <taxon>Eubacteriales</taxon>
        <taxon>Clostridiaceae</taxon>
        <taxon>Clostridium</taxon>
    </lineage>
</organism>
<dbReference type="AlphaFoldDB" id="A0A2U8DXF2"/>
<evidence type="ECO:0000313" key="2">
    <source>
        <dbReference type="Proteomes" id="UP000244910"/>
    </source>
</evidence>
<dbReference type="OrthoDB" id="2605071at2"/>
<sequence>MADTKISGESNIQLLNVDLKLLKNAEILAIANSMYTDENWSRLIFSLFYNKLKAYKDGELMNLVKKKQFNGLEEIEDTSYKCFFFNTSLRHPGLYEFIKEFKYYSNSSFFNGISIFSAEVTDELSFEFKLNALIPILFKNRVLSNNGDDRFIVVIYRDNNPKWEIAIGYKYTRYATSKDGTKLFACSSYLVVEFIDSSHFLMMIDKVLNMEEIKHEKYFIKL</sequence>
<keyword evidence="2" id="KW-1185">Reference proteome</keyword>
<dbReference type="Proteomes" id="UP000244910">
    <property type="component" value="Chromosome"/>
</dbReference>